<dbReference type="STRING" id="1046627.BZARG_377"/>
<dbReference type="PANTHER" id="PTHR32305">
    <property type="match status" value="1"/>
</dbReference>
<dbReference type="eggNOG" id="COG3209">
    <property type="taxonomic scope" value="Bacteria"/>
</dbReference>
<gene>
    <name evidence="4" type="ORF">BZARG_377</name>
</gene>
<dbReference type="RefSeq" id="WP_008639450.1">
    <property type="nucleotide sequence ID" value="NZ_AFXZ01000067.1"/>
</dbReference>
<dbReference type="Proteomes" id="UP000003730">
    <property type="component" value="Unassembled WGS sequence"/>
</dbReference>
<name>G2EGZ0_9FLAO</name>
<evidence type="ECO:0000313" key="5">
    <source>
        <dbReference type="Proteomes" id="UP000003730"/>
    </source>
</evidence>
<dbReference type="InterPro" id="IPR050708">
    <property type="entry name" value="T6SS_VgrG/RHS"/>
</dbReference>
<evidence type="ECO:0000313" key="4">
    <source>
        <dbReference type="EMBL" id="EGV42093.1"/>
    </source>
</evidence>
<dbReference type="Pfam" id="PF20041">
    <property type="entry name" value="DUF6443"/>
    <property type="match status" value="1"/>
</dbReference>
<feature type="domain" description="DUF6443" evidence="3">
    <location>
        <begin position="38"/>
        <end position="178"/>
    </location>
</feature>
<protein>
    <submittedName>
        <fullName evidence="4">RHS repeat-associated core domain-containing protein</fullName>
    </submittedName>
</protein>
<dbReference type="OrthoDB" id="2972467at2"/>
<dbReference type="AlphaFoldDB" id="G2EGZ0"/>
<comment type="caution">
    <text evidence="4">The sequence shown here is derived from an EMBL/GenBank/DDBJ whole genome shotgun (WGS) entry which is preliminary data.</text>
</comment>
<keyword evidence="5" id="KW-1185">Reference proteome</keyword>
<dbReference type="NCBIfam" id="TIGR03696">
    <property type="entry name" value="Rhs_assc_core"/>
    <property type="match status" value="1"/>
</dbReference>
<dbReference type="PATRIC" id="fig|1046627.3.peg.2768"/>
<accession>G2EGZ0</accession>
<sequence>MRNLLYTIVLILLPNLVLAQTNSENYIKNITYKVETVNGKHKAGTTTNLDPKDVITGVTYYSGLGRPKQSIVKQAGGGKEDIITPIVYDNLGRQVKNYLPMARSNSSLNYEAQNNQFFTNLEAYYVNTFPEDLNMSSPNPYSETVFEASPLNRVLEQASPGKDWAVNSSNTIKFVYQTNAFVSGNPNNVRQFSVTHPSNNTEKTQLAFQDYYPAGQLYKTITKDENWKLNQQHEKDHTTEEFKNKQGQVILKRTYDKNKLHDTYYVYDDFGNLTYVMPPEASSQITNSGAISSTVLDELCYVYHYDHRNRLIEKKIPGKGWEFIVYDTLDRPVLTQDANLRIQNDWLFTKYDVHGRVVYTGKYHFVPPGSEQNSGRKKLQEIITAQGANNHEVRAQKTIDGVVLNHSNNIVPKDNIEIYTISYYDTYPSDITGASSGGEFNNPNSVIINGKTVQTVTNTKTLPTGNRVRVLGTEKWITTASYFDDKARPIYAVSINNYLNTLDAIIVAYDFVGNVLETKNTHKKTNQPTIITINKFSYDHAGRLLTEKQKINNTPEELITKNAYDELGQLIAKNVGGVEAAPLQVVNYTYNIRGWLKQINDVDALGADLFGFGINYNTSDYGAQKLFNGNISETVWKTKSITTIPNGSHSRVETELKRAYAYGYDALNRIKSGAYLEENTQANNRDGLYNLKGVDYDKNGNIIELSRSGSDDLGNKLLQMDALTYSYKGNQLTGVTELGNKQYGFSERTTAQTIDYVYDGNGNMIKDRNKDIYQINYNHLNLPTYIYFDFNNNGLKDSENGITYIYDATGNKLEKLVLDNNEPTRTKYAGNFIYEEKANDEELKFFSHSEGYVEPNNLGNFDYIYQYKDHLGNIRLSYKNTGSVSTKVLEIVEENNYYPFGLKHKGYNGFKSSTNIALKRKFGGKEYQDELGLGWYDVSARNYDPALGRWMNLDPLAEKMRRHSPYNYAFNNPIYFVDPDGMAPLANDCCGGWNPVSGIGDGIARAFESASNKVISFLGLDKIEPVLEASGDATLGLQAGFNIKAGAVGVDVDVNAINFELVSGQADLTDPLSPDSYTGDHIGKNGDAKFSHSIGATADVVGYPVVGGDISATYRSEGDATVDGGLYFVAPLTKTKSRSGGSNTSSMNVPNGPSSDAKTGKQDNFYGVNIGAGATLGLGLNVNLKIGINVND</sequence>
<reference evidence="4 5" key="1">
    <citation type="journal article" date="2008" name="Int. J. Syst. Evol. Microbiol.">
        <title>Bizionia argentinensis sp. nov., isolated from surface marine water in Antarctica.</title>
        <authorList>
            <person name="Bercovich A."/>
            <person name="Vazquez S.C."/>
            <person name="Yankilevich P."/>
            <person name="Coria S.H."/>
            <person name="Foti M."/>
            <person name="Hernandez E."/>
            <person name="Vidal A."/>
            <person name="Ruberto L."/>
            <person name="Melo C."/>
            <person name="Marenssi S."/>
            <person name="Criscuolo M."/>
            <person name="Memoli M."/>
            <person name="Arguelles M."/>
            <person name="Mac Cormack W.P."/>
        </authorList>
    </citation>
    <scope>NUCLEOTIDE SEQUENCE [LARGE SCALE GENOMIC DNA]</scope>
    <source>
        <strain evidence="4 5">JUB59</strain>
    </source>
</reference>
<dbReference type="EMBL" id="AFXZ01000067">
    <property type="protein sequence ID" value="EGV42093.1"/>
    <property type="molecule type" value="Genomic_DNA"/>
</dbReference>
<feature type="chain" id="PRO_5003428676" evidence="2">
    <location>
        <begin position="20"/>
        <end position="1192"/>
    </location>
</feature>
<organism evidence="4 5">
    <name type="scientific">Bizionia argentinensis JUB59</name>
    <dbReference type="NCBI Taxonomy" id="1046627"/>
    <lineage>
        <taxon>Bacteria</taxon>
        <taxon>Pseudomonadati</taxon>
        <taxon>Bacteroidota</taxon>
        <taxon>Flavobacteriia</taxon>
        <taxon>Flavobacteriales</taxon>
        <taxon>Flavobacteriaceae</taxon>
        <taxon>Bizionia</taxon>
    </lineage>
</organism>
<evidence type="ECO:0000256" key="1">
    <source>
        <dbReference type="SAM" id="MobiDB-lite"/>
    </source>
</evidence>
<dbReference type="PANTHER" id="PTHR32305:SF15">
    <property type="entry name" value="PROTEIN RHSA-RELATED"/>
    <property type="match status" value="1"/>
</dbReference>
<dbReference type="InterPro" id="IPR045619">
    <property type="entry name" value="DUF6443"/>
</dbReference>
<evidence type="ECO:0000259" key="3">
    <source>
        <dbReference type="Pfam" id="PF20041"/>
    </source>
</evidence>
<keyword evidence="2" id="KW-0732">Signal</keyword>
<feature type="signal peptide" evidence="2">
    <location>
        <begin position="1"/>
        <end position="19"/>
    </location>
</feature>
<proteinExistence type="predicted"/>
<evidence type="ECO:0000256" key="2">
    <source>
        <dbReference type="SAM" id="SignalP"/>
    </source>
</evidence>
<dbReference type="InterPro" id="IPR022385">
    <property type="entry name" value="Rhs_assc_core"/>
</dbReference>
<feature type="compositionally biased region" description="Polar residues" evidence="1">
    <location>
        <begin position="1138"/>
        <end position="1157"/>
    </location>
</feature>
<dbReference type="Gene3D" id="2.180.10.10">
    <property type="entry name" value="RHS repeat-associated core"/>
    <property type="match status" value="1"/>
</dbReference>
<feature type="region of interest" description="Disordered" evidence="1">
    <location>
        <begin position="1136"/>
        <end position="1160"/>
    </location>
</feature>